<evidence type="ECO:0000313" key="2">
    <source>
        <dbReference type="Proteomes" id="UP000595197"/>
    </source>
</evidence>
<keyword evidence="2" id="KW-1185">Reference proteome</keyword>
<gene>
    <name evidence="1" type="ORF">IGS68_34660</name>
</gene>
<proteinExistence type="predicted"/>
<dbReference type="RefSeq" id="WP_201083716.1">
    <property type="nucleotide sequence ID" value="NZ_CP067423.1"/>
</dbReference>
<dbReference type="EMBL" id="CP067423">
    <property type="protein sequence ID" value="QQP93862.1"/>
    <property type="molecule type" value="Genomic_DNA"/>
</dbReference>
<evidence type="ECO:0000313" key="1">
    <source>
        <dbReference type="EMBL" id="QQP93862.1"/>
    </source>
</evidence>
<keyword evidence="1" id="KW-0614">Plasmid</keyword>
<organism evidence="1 2">
    <name type="scientific">Skermanella cutis</name>
    <dbReference type="NCBI Taxonomy" id="2775420"/>
    <lineage>
        <taxon>Bacteria</taxon>
        <taxon>Pseudomonadati</taxon>
        <taxon>Pseudomonadota</taxon>
        <taxon>Alphaproteobacteria</taxon>
        <taxon>Rhodospirillales</taxon>
        <taxon>Azospirillaceae</taxon>
        <taxon>Skermanella</taxon>
    </lineage>
</organism>
<reference evidence="1" key="1">
    <citation type="submission" date="2021-02" db="EMBL/GenBank/DDBJ databases">
        <title>Skermanella TT6 skin isolate.</title>
        <authorList>
            <person name="Lee K."/>
            <person name="Ganzorig M."/>
        </authorList>
    </citation>
    <scope>NUCLEOTIDE SEQUENCE</scope>
    <source>
        <strain evidence="1">TT6</strain>
    </source>
</reference>
<sequence length="56" mass="6053">MTRPIPVTASDHAGISDPELAVKPMQRRMAEAYPVLPAGSNAVIIGSRANQERRKP</sequence>
<name>A0ABX7BHN2_9PROT</name>
<geneLocation type="plasmid" evidence="1 2">
    <name>pTT6-3</name>
</geneLocation>
<dbReference type="Proteomes" id="UP000595197">
    <property type="component" value="Plasmid pTT6-3"/>
</dbReference>
<protein>
    <submittedName>
        <fullName evidence="1">Uncharacterized protein</fullName>
    </submittedName>
</protein>
<accession>A0ABX7BHN2</accession>